<organism evidence="3 4">
    <name type="scientific">Candidatus Caccousia avicola</name>
    <dbReference type="NCBI Taxonomy" id="2840721"/>
    <lineage>
        <taxon>Bacteria</taxon>
        <taxon>Bacillati</taxon>
        <taxon>Bacillota</taxon>
        <taxon>Clostridia</taxon>
        <taxon>Eubacteriales</taxon>
        <taxon>Oscillospiraceae</taxon>
        <taxon>Oscillospiraceae incertae sedis</taxon>
        <taxon>Candidatus Caccousia</taxon>
    </lineage>
</organism>
<reference evidence="3" key="2">
    <citation type="journal article" date="2021" name="PeerJ">
        <title>Extensive microbial diversity within the chicken gut microbiome revealed by metagenomics and culture.</title>
        <authorList>
            <person name="Gilroy R."/>
            <person name="Ravi A."/>
            <person name="Getino M."/>
            <person name="Pursley I."/>
            <person name="Horton D.L."/>
            <person name="Alikhan N.F."/>
            <person name="Baker D."/>
            <person name="Gharbi K."/>
            <person name="Hall N."/>
            <person name="Watson M."/>
            <person name="Adriaenssens E.M."/>
            <person name="Foster-Nyarko E."/>
            <person name="Jarju S."/>
            <person name="Secka A."/>
            <person name="Antonio M."/>
            <person name="Oren A."/>
            <person name="Chaudhuri R.R."/>
            <person name="La Ragione R."/>
            <person name="Hildebrand F."/>
            <person name="Pallen M.J."/>
        </authorList>
    </citation>
    <scope>NUCLEOTIDE SEQUENCE</scope>
    <source>
        <strain evidence="3">ChiSxjej1B13-7958</strain>
    </source>
</reference>
<dbReference type="Gene3D" id="3.30.565.40">
    <property type="entry name" value="Fervidobacterium nodosum Rt17-B1 like"/>
    <property type="match status" value="1"/>
</dbReference>
<name>A0A9D1AQZ4_9FIRM</name>
<sequence>MKGGKKGKGMRFAAAVLTAAVLLFSPSCEAMPQAAVSQAASPSSPSAAPSAPEATLQTAGGDAPPAGTEQEGTQNPAVSYRMEEYHLAGETLEITVSYPQLEGDGREELNTLLRERALQTAELLEQEQKQTEQASEPVESSPDASSAESSSAPQEQRMVLLIGGSQCYLPTDDFFSVAFTMDINDSAQQMPSKEWYAFNCDLHTGEEITCADLFADLDGLAAALRAQVEQDGVENSLLTYLTKDRLRAGLPGVPVAFGSGFVEFGYPVPRSAGGTLTITLPLHVAAAYRSDSTLWEAIGIS</sequence>
<reference evidence="3" key="1">
    <citation type="submission" date="2020-10" db="EMBL/GenBank/DDBJ databases">
        <authorList>
            <person name="Gilroy R."/>
        </authorList>
    </citation>
    <scope>NUCLEOTIDE SEQUENCE</scope>
    <source>
        <strain evidence="3">ChiSxjej1B13-7958</strain>
    </source>
</reference>
<feature type="region of interest" description="Disordered" evidence="1">
    <location>
        <begin position="125"/>
        <end position="154"/>
    </location>
</feature>
<feature type="chain" id="PRO_5038723205" description="DUF3298 domain-containing protein" evidence="2">
    <location>
        <begin position="31"/>
        <end position="301"/>
    </location>
</feature>
<dbReference type="Proteomes" id="UP000824242">
    <property type="component" value="Unassembled WGS sequence"/>
</dbReference>
<feature type="compositionally biased region" description="Low complexity" evidence="1">
    <location>
        <begin position="131"/>
        <end position="153"/>
    </location>
</feature>
<proteinExistence type="predicted"/>
<feature type="compositionally biased region" description="Low complexity" evidence="1">
    <location>
        <begin position="32"/>
        <end position="54"/>
    </location>
</feature>
<evidence type="ECO:0000313" key="4">
    <source>
        <dbReference type="Proteomes" id="UP000824242"/>
    </source>
</evidence>
<keyword evidence="2" id="KW-0732">Signal</keyword>
<evidence type="ECO:0000256" key="1">
    <source>
        <dbReference type="SAM" id="MobiDB-lite"/>
    </source>
</evidence>
<comment type="caution">
    <text evidence="3">The sequence shown here is derived from an EMBL/GenBank/DDBJ whole genome shotgun (WGS) entry which is preliminary data.</text>
</comment>
<evidence type="ECO:0000313" key="3">
    <source>
        <dbReference type="EMBL" id="HIR47963.1"/>
    </source>
</evidence>
<feature type="signal peptide" evidence="2">
    <location>
        <begin position="1"/>
        <end position="30"/>
    </location>
</feature>
<evidence type="ECO:0008006" key="5">
    <source>
        <dbReference type="Google" id="ProtNLM"/>
    </source>
</evidence>
<evidence type="ECO:0000256" key="2">
    <source>
        <dbReference type="SAM" id="SignalP"/>
    </source>
</evidence>
<accession>A0A9D1AQZ4</accession>
<feature type="region of interest" description="Disordered" evidence="1">
    <location>
        <begin position="32"/>
        <end position="74"/>
    </location>
</feature>
<protein>
    <recommendedName>
        <fullName evidence="5">DUF3298 domain-containing protein</fullName>
    </recommendedName>
</protein>
<dbReference type="AlphaFoldDB" id="A0A9D1AQZ4"/>
<dbReference type="EMBL" id="DVGZ01000109">
    <property type="protein sequence ID" value="HIR47963.1"/>
    <property type="molecule type" value="Genomic_DNA"/>
</dbReference>
<gene>
    <name evidence="3" type="ORF">IAB89_09990</name>
</gene>